<dbReference type="AlphaFoldDB" id="C1FJQ3"/>
<sequence length="183" mass="21119">MDDDGLQYDSGYDSEVLNMHWGRGRPQMSEQAKHTLAFAKERLEHLLRTVDAPDIAEAPVFPPDAGVKARKLLTTAHHRLLREQAPFVQLTDKHLVQAARKEFRRHAEQWGVVVRMQSMRKKGRKSPIYHTHVRLLKCNQDRYRRWAAERVAAEAKPAVEVKREREEATVGRADAKRVKASEP</sequence>
<evidence type="ECO:0000313" key="2">
    <source>
        <dbReference type="EMBL" id="ACO70642.1"/>
    </source>
</evidence>
<feature type="region of interest" description="Disordered" evidence="1">
    <location>
        <begin position="162"/>
        <end position="183"/>
    </location>
</feature>
<dbReference type="KEGG" id="mis:MICPUN_62905"/>
<keyword evidence="3" id="KW-1185">Reference proteome</keyword>
<name>C1FJQ3_MICCC</name>
<dbReference type="EMBL" id="CP001577">
    <property type="protein sequence ID" value="ACO70642.1"/>
    <property type="molecule type" value="Genomic_DNA"/>
</dbReference>
<organism evidence="2 3">
    <name type="scientific">Micromonas commoda (strain RCC299 / NOUM17 / CCMP2709)</name>
    <name type="common">Picoplanktonic green alga</name>
    <dbReference type="NCBI Taxonomy" id="296587"/>
    <lineage>
        <taxon>Eukaryota</taxon>
        <taxon>Viridiplantae</taxon>
        <taxon>Chlorophyta</taxon>
        <taxon>Mamiellophyceae</taxon>
        <taxon>Mamiellales</taxon>
        <taxon>Mamiellaceae</taxon>
        <taxon>Micromonas</taxon>
    </lineage>
</organism>
<accession>C1FJQ3</accession>
<dbReference type="Proteomes" id="UP000002009">
    <property type="component" value="Chromosome 12"/>
</dbReference>
<dbReference type="RefSeq" id="XP_002509384.1">
    <property type="nucleotide sequence ID" value="XM_002509338.1"/>
</dbReference>
<proteinExistence type="predicted"/>
<evidence type="ECO:0000313" key="3">
    <source>
        <dbReference type="Proteomes" id="UP000002009"/>
    </source>
</evidence>
<protein>
    <submittedName>
        <fullName evidence="2">Uncharacterized protein</fullName>
    </submittedName>
</protein>
<gene>
    <name evidence="2" type="ORF">MICPUN_62905</name>
</gene>
<dbReference type="InParanoid" id="C1FJQ3"/>
<dbReference type="GeneID" id="8248012"/>
<evidence type="ECO:0000256" key="1">
    <source>
        <dbReference type="SAM" id="MobiDB-lite"/>
    </source>
</evidence>
<reference evidence="2 3" key="1">
    <citation type="journal article" date="2009" name="Science">
        <title>Green evolution and dynamic adaptations revealed by genomes of the marine picoeukaryotes Micromonas.</title>
        <authorList>
            <person name="Worden A.Z."/>
            <person name="Lee J.H."/>
            <person name="Mock T."/>
            <person name="Rouze P."/>
            <person name="Simmons M.P."/>
            <person name="Aerts A.L."/>
            <person name="Allen A.E."/>
            <person name="Cuvelier M.L."/>
            <person name="Derelle E."/>
            <person name="Everett M.V."/>
            <person name="Foulon E."/>
            <person name="Grimwood J."/>
            <person name="Gundlach H."/>
            <person name="Henrissat B."/>
            <person name="Napoli C."/>
            <person name="McDonald S.M."/>
            <person name="Parker M.S."/>
            <person name="Rombauts S."/>
            <person name="Salamov A."/>
            <person name="Von Dassow P."/>
            <person name="Badger J.H."/>
            <person name="Coutinho P.M."/>
            <person name="Demir E."/>
            <person name="Dubchak I."/>
            <person name="Gentemann C."/>
            <person name="Eikrem W."/>
            <person name="Gready J.E."/>
            <person name="John U."/>
            <person name="Lanier W."/>
            <person name="Lindquist E.A."/>
            <person name="Lucas S."/>
            <person name="Mayer K.F."/>
            <person name="Moreau H."/>
            <person name="Not F."/>
            <person name="Otillar R."/>
            <person name="Panaud O."/>
            <person name="Pangilinan J."/>
            <person name="Paulsen I."/>
            <person name="Piegu B."/>
            <person name="Poliakov A."/>
            <person name="Robbens S."/>
            <person name="Schmutz J."/>
            <person name="Toulza E."/>
            <person name="Wyss T."/>
            <person name="Zelensky A."/>
            <person name="Zhou K."/>
            <person name="Armbrust E.V."/>
            <person name="Bhattacharya D."/>
            <person name="Goodenough U.W."/>
            <person name="Van de Peer Y."/>
            <person name="Grigoriev I.V."/>
        </authorList>
    </citation>
    <scope>NUCLEOTIDE SEQUENCE [LARGE SCALE GENOMIC DNA]</scope>
    <source>
        <strain evidence="3">RCC299 / NOUM17</strain>
    </source>
</reference>